<reference evidence="1 2" key="2">
    <citation type="submission" date="2018-11" db="EMBL/GenBank/DDBJ databases">
        <authorList>
            <consortium name="Pathogen Informatics"/>
        </authorList>
    </citation>
    <scope>NUCLEOTIDE SEQUENCE [LARGE SCALE GENOMIC DNA]</scope>
    <source>
        <strain evidence="1 2">Costa Rica</strain>
    </source>
</reference>
<dbReference type="OrthoDB" id="5854880at2759"/>
<reference evidence="3" key="1">
    <citation type="submission" date="2017-02" db="UniProtKB">
        <authorList>
            <consortium name="WormBaseParasite"/>
        </authorList>
    </citation>
    <scope>IDENTIFICATION</scope>
</reference>
<dbReference type="WBParaSite" id="ACOC_0000614001-mRNA-1">
    <property type="protein sequence ID" value="ACOC_0000614001-mRNA-1"/>
    <property type="gene ID" value="ACOC_0000614001"/>
</dbReference>
<evidence type="ECO:0000313" key="1">
    <source>
        <dbReference type="EMBL" id="VDM57726.1"/>
    </source>
</evidence>
<name>A0A0R3PMK7_ANGCS</name>
<accession>A0A0R3PMK7</accession>
<evidence type="ECO:0000313" key="3">
    <source>
        <dbReference type="WBParaSite" id="ACOC_0000614001-mRNA-1"/>
    </source>
</evidence>
<dbReference type="AlphaFoldDB" id="A0A0R3PMK7"/>
<dbReference type="Proteomes" id="UP000267027">
    <property type="component" value="Unassembled WGS sequence"/>
</dbReference>
<evidence type="ECO:0000313" key="2">
    <source>
        <dbReference type="Proteomes" id="UP000267027"/>
    </source>
</evidence>
<proteinExistence type="predicted"/>
<protein>
    <submittedName>
        <fullName evidence="3">Endonuclease/exonuclease/phosphatase</fullName>
    </submittedName>
</protein>
<keyword evidence="2" id="KW-1185">Reference proteome</keyword>
<gene>
    <name evidence="1" type="ORF">ACOC_LOCUS6141</name>
</gene>
<organism evidence="3">
    <name type="scientific">Angiostrongylus costaricensis</name>
    <name type="common">Nematode worm</name>
    <dbReference type="NCBI Taxonomy" id="334426"/>
    <lineage>
        <taxon>Eukaryota</taxon>
        <taxon>Metazoa</taxon>
        <taxon>Ecdysozoa</taxon>
        <taxon>Nematoda</taxon>
        <taxon>Chromadorea</taxon>
        <taxon>Rhabditida</taxon>
        <taxon>Rhabditina</taxon>
        <taxon>Rhabditomorpha</taxon>
        <taxon>Strongyloidea</taxon>
        <taxon>Metastrongylidae</taxon>
        <taxon>Angiostrongylus</taxon>
    </lineage>
</organism>
<dbReference type="EMBL" id="UYYA01003922">
    <property type="protein sequence ID" value="VDM57726.1"/>
    <property type="molecule type" value="Genomic_DNA"/>
</dbReference>
<sequence>MAKVKICTYNACTLVSESSIEDLIMRARRTRYGAIRLAEMGRRRAINTVCNIGEVFLGTCDSRGISGIGVLVNMSLAVNIN</sequence>